<evidence type="ECO:0000256" key="1">
    <source>
        <dbReference type="SAM" id="Phobius"/>
    </source>
</evidence>
<reference evidence="2 3" key="1">
    <citation type="submission" date="2024-01" db="EMBL/GenBank/DDBJ databases">
        <title>Pedobacter sp. nov., isolated from fresh soil.</title>
        <authorList>
            <person name="Le N.T.T."/>
        </authorList>
    </citation>
    <scope>NUCLEOTIDE SEQUENCE [LARGE SCALE GENOMIC DNA]</scope>
    <source>
        <strain evidence="2 3">KR3-3</strain>
    </source>
</reference>
<evidence type="ECO:0000313" key="3">
    <source>
        <dbReference type="Proteomes" id="UP001336835"/>
    </source>
</evidence>
<dbReference type="RefSeq" id="WP_330106233.1">
    <property type="nucleotide sequence ID" value="NZ_JAZDQT010000001.1"/>
</dbReference>
<keyword evidence="1" id="KW-0812">Transmembrane</keyword>
<feature type="transmembrane region" description="Helical" evidence="1">
    <location>
        <begin position="70"/>
        <end position="86"/>
    </location>
</feature>
<gene>
    <name evidence="2" type="ORF">VRU48_01860</name>
</gene>
<feature type="transmembrane region" description="Helical" evidence="1">
    <location>
        <begin position="9"/>
        <end position="27"/>
    </location>
</feature>
<name>A0ABU7I309_9SPHI</name>
<sequence>MAKTIHKDIKIIPLLLVLLSFYYLAIFDKQYPKLVFVLMVLSIGSLYFFIIRGNLSLNLFKNIRKQEGRVLFFLVANAVLLIVVMIDELEFDYKNLALNIAFMAMKAIFTLEILVAYLINFSKLEEPVLIEE</sequence>
<keyword evidence="1" id="KW-1133">Transmembrane helix</keyword>
<dbReference type="EMBL" id="JAZDQT010000001">
    <property type="protein sequence ID" value="MEE1943833.1"/>
    <property type="molecule type" value="Genomic_DNA"/>
</dbReference>
<keyword evidence="3" id="KW-1185">Reference proteome</keyword>
<proteinExistence type="predicted"/>
<organism evidence="2 3">
    <name type="scientific">Pedobacter albus</name>
    <dbReference type="NCBI Taxonomy" id="3113905"/>
    <lineage>
        <taxon>Bacteria</taxon>
        <taxon>Pseudomonadati</taxon>
        <taxon>Bacteroidota</taxon>
        <taxon>Sphingobacteriia</taxon>
        <taxon>Sphingobacteriales</taxon>
        <taxon>Sphingobacteriaceae</taxon>
        <taxon>Pedobacter</taxon>
    </lineage>
</organism>
<feature type="transmembrane region" description="Helical" evidence="1">
    <location>
        <begin position="98"/>
        <end position="119"/>
    </location>
</feature>
<dbReference type="Proteomes" id="UP001336835">
    <property type="component" value="Unassembled WGS sequence"/>
</dbReference>
<protein>
    <submittedName>
        <fullName evidence="2">Uncharacterized protein</fullName>
    </submittedName>
</protein>
<evidence type="ECO:0000313" key="2">
    <source>
        <dbReference type="EMBL" id="MEE1943833.1"/>
    </source>
</evidence>
<accession>A0ABU7I309</accession>
<feature type="transmembrane region" description="Helical" evidence="1">
    <location>
        <begin position="33"/>
        <end position="50"/>
    </location>
</feature>
<keyword evidence="1" id="KW-0472">Membrane</keyword>
<comment type="caution">
    <text evidence="2">The sequence shown here is derived from an EMBL/GenBank/DDBJ whole genome shotgun (WGS) entry which is preliminary data.</text>
</comment>